<proteinExistence type="predicted"/>
<organism evidence="1 2">
    <name type="scientific">Dreissena polymorpha</name>
    <name type="common">Zebra mussel</name>
    <name type="synonym">Mytilus polymorpha</name>
    <dbReference type="NCBI Taxonomy" id="45954"/>
    <lineage>
        <taxon>Eukaryota</taxon>
        <taxon>Metazoa</taxon>
        <taxon>Spiralia</taxon>
        <taxon>Lophotrochozoa</taxon>
        <taxon>Mollusca</taxon>
        <taxon>Bivalvia</taxon>
        <taxon>Autobranchia</taxon>
        <taxon>Heteroconchia</taxon>
        <taxon>Euheterodonta</taxon>
        <taxon>Imparidentia</taxon>
        <taxon>Neoheterodontei</taxon>
        <taxon>Myida</taxon>
        <taxon>Dreissenoidea</taxon>
        <taxon>Dreissenidae</taxon>
        <taxon>Dreissena</taxon>
    </lineage>
</organism>
<comment type="caution">
    <text evidence="1">The sequence shown here is derived from an EMBL/GenBank/DDBJ whole genome shotgun (WGS) entry which is preliminary data.</text>
</comment>
<reference evidence="1" key="2">
    <citation type="submission" date="2020-11" db="EMBL/GenBank/DDBJ databases">
        <authorList>
            <person name="McCartney M.A."/>
            <person name="Auch B."/>
            <person name="Kono T."/>
            <person name="Mallez S."/>
            <person name="Becker A."/>
            <person name="Gohl D.M."/>
            <person name="Silverstein K.A.T."/>
            <person name="Koren S."/>
            <person name="Bechman K.B."/>
            <person name="Herman A."/>
            <person name="Abrahante J.E."/>
            <person name="Garbe J."/>
        </authorList>
    </citation>
    <scope>NUCLEOTIDE SEQUENCE</scope>
    <source>
        <strain evidence="1">Duluth1</strain>
        <tissue evidence="1">Whole animal</tissue>
    </source>
</reference>
<accession>A0A9D4GYV9</accession>
<evidence type="ECO:0000313" key="1">
    <source>
        <dbReference type="EMBL" id="KAH3826231.1"/>
    </source>
</evidence>
<name>A0A9D4GYV9_DREPO</name>
<protein>
    <submittedName>
        <fullName evidence="1">Uncharacterized protein</fullName>
    </submittedName>
</protein>
<reference evidence="1" key="1">
    <citation type="journal article" date="2019" name="bioRxiv">
        <title>The Genome of the Zebra Mussel, Dreissena polymorpha: A Resource for Invasive Species Research.</title>
        <authorList>
            <person name="McCartney M.A."/>
            <person name="Auch B."/>
            <person name="Kono T."/>
            <person name="Mallez S."/>
            <person name="Zhang Y."/>
            <person name="Obille A."/>
            <person name="Becker A."/>
            <person name="Abrahante J.E."/>
            <person name="Garbe J."/>
            <person name="Badalamenti J.P."/>
            <person name="Herman A."/>
            <person name="Mangelson H."/>
            <person name="Liachko I."/>
            <person name="Sullivan S."/>
            <person name="Sone E.D."/>
            <person name="Koren S."/>
            <person name="Silverstein K.A.T."/>
            <person name="Beckman K.B."/>
            <person name="Gohl D.M."/>
        </authorList>
    </citation>
    <scope>NUCLEOTIDE SEQUENCE</scope>
    <source>
        <strain evidence="1">Duluth1</strain>
        <tissue evidence="1">Whole animal</tissue>
    </source>
</reference>
<dbReference type="AlphaFoldDB" id="A0A9D4GYV9"/>
<dbReference type="EMBL" id="JAIWYP010000005">
    <property type="protein sequence ID" value="KAH3826231.1"/>
    <property type="molecule type" value="Genomic_DNA"/>
</dbReference>
<sequence length="73" mass="8378">MDEYHKYVPVTPNGDPMTVILHADGLSVERGNNAQCARINANSQWQQLQGLTMNIQEWHKRCLLLQVSIQPYL</sequence>
<gene>
    <name evidence="1" type="ORF">DPMN_128127</name>
</gene>
<dbReference type="Proteomes" id="UP000828390">
    <property type="component" value="Unassembled WGS sequence"/>
</dbReference>
<keyword evidence="2" id="KW-1185">Reference proteome</keyword>
<evidence type="ECO:0000313" key="2">
    <source>
        <dbReference type="Proteomes" id="UP000828390"/>
    </source>
</evidence>